<evidence type="ECO:0000259" key="1">
    <source>
        <dbReference type="PROSITE" id="PS50011"/>
    </source>
</evidence>
<dbReference type="InterPro" id="IPR000719">
    <property type="entry name" value="Prot_kinase_dom"/>
</dbReference>
<dbReference type="Gene3D" id="1.10.510.10">
    <property type="entry name" value="Transferase(Phosphotransferase) domain 1"/>
    <property type="match status" value="1"/>
</dbReference>
<keyword evidence="3" id="KW-1185">Reference proteome</keyword>
<dbReference type="GO" id="GO:0004672">
    <property type="term" value="F:protein kinase activity"/>
    <property type="evidence" value="ECO:0007669"/>
    <property type="project" value="InterPro"/>
</dbReference>
<protein>
    <recommendedName>
        <fullName evidence="1">Protein kinase domain-containing protein</fullName>
    </recommendedName>
</protein>
<organism evidence="2 3">
    <name type="scientific">Neocallimastix californiae</name>
    <dbReference type="NCBI Taxonomy" id="1754190"/>
    <lineage>
        <taxon>Eukaryota</taxon>
        <taxon>Fungi</taxon>
        <taxon>Fungi incertae sedis</taxon>
        <taxon>Chytridiomycota</taxon>
        <taxon>Chytridiomycota incertae sedis</taxon>
        <taxon>Neocallimastigomycetes</taxon>
        <taxon>Neocallimastigales</taxon>
        <taxon>Neocallimastigaceae</taxon>
        <taxon>Neocallimastix</taxon>
    </lineage>
</organism>
<evidence type="ECO:0000313" key="2">
    <source>
        <dbReference type="EMBL" id="ORY38732.1"/>
    </source>
</evidence>
<dbReference type="Proteomes" id="UP000193920">
    <property type="component" value="Unassembled WGS sequence"/>
</dbReference>
<dbReference type="Gene3D" id="3.30.200.20">
    <property type="entry name" value="Phosphorylase Kinase, domain 1"/>
    <property type="match status" value="1"/>
</dbReference>
<dbReference type="PANTHER" id="PTHR12984:SF3">
    <property type="entry name" value="N-TERMINAL KINASE-LIKE PROTEIN"/>
    <property type="match status" value="1"/>
</dbReference>
<reference evidence="2 3" key="1">
    <citation type="submission" date="2016-08" db="EMBL/GenBank/DDBJ databases">
        <title>A Parts List for Fungal Cellulosomes Revealed by Comparative Genomics.</title>
        <authorList>
            <consortium name="DOE Joint Genome Institute"/>
            <person name="Haitjema C.H."/>
            <person name="Gilmore S.P."/>
            <person name="Henske J.K."/>
            <person name="Solomon K.V."/>
            <person name="De Groot R."/>
            <person name="Kuo A."/>
            <person name="Mondo S.J."/>
            <person name="Salamov A.A."/>
            <person name="Labutti K."/>
            <person name="Zhao Z."/>
            <person name="Chiniquy J."/>
            <person name="Barry K."/>
            <person name="Brewer H.M."/>
            <person name="Purvine S.O."/>
            <person name="Wright A.T."/>
            <person name="Boxma B."/>
            <person name="Van Alen T."/>
            <person name="Hackstein J.H."/>
            <person name="Baker S.E."/>
            <person name="Grigoriev I.V."/>
            <person name="O'Malley M.A."/>
        </authorList>
    </citation>
    <scope>NUCLEOTIDE SEQUENCE [LARGE SCALE GENOMIC DNA]</scope>
    <source>
        <strain evidence="2 3">G1</strain>
    </source>
</reference>
<sequence>MGNQESRISSNYNIKNVIIENDYFSVLEAVSKRDSTETVSIFRYKNKLNLSEKQEETEDINATLFKNAVQRIKTIRHPGIVKFISADIYSESPAIVTANVIPLKLVLKSMTSENICTGIFNLLKTIEFLHQNCKLVYNNICLESIFVPKNNYTKWLIGEFQYSIPINATKNESQKIIDVIPSRLQPSKDEKEDNSFYRDYWLIGKLIKRIIEPYTKKKGKGTINWAPLQQIASQMQDTIPQNRKSVTEVINEPFFNNNIVIEVLESLRNYKIKNEDDKKQCLSILPGKLKLMSKDIIEKNILPEIIQKEIINESFSDILFVELFKDPLKGNTLIREECYKNKIIPYILDMMKLRQWGTRVVLLKLINSYYDAIIRYDTNNKNKEFIITEVLVGLEDMDSDIYLNSFSALTKILMKTKLKKNDNGIQIINDKTNDDIISNVGSRKNSAVNDKPQSATTEKADNSLLSVNVLINRFIIPHFIRMQISDDKEKKLESMKQVVKLWKHYILVEKVRFILF</sequence>
<dbReference type="PANTHER" id="PTHR12984">
    <property type="entry name" value="SCY1-RELATED S/T PROTEIN KINASE-LIKE"/>
    <property type="match status" value="1"/>
</dbReference>
<dbReference type="OrthoDB" id="447103at2759"/>
<dbReference type="PROSITE" id="PS50011">
    <property type="entry name" value="PROTEIN_KINASE_DOM"/>
    <property type="match status" value="1"/>
</dbReference>
<proteinExistence type="predicted"/>
<dbReference type="EMBL" id="MCOG01000135">
    <property type="protein sequence ID" value="ORY38732.1"/>
    <property type="molecule type" value="Genomic_DNA"/>
</dbReference>
<dbReference type="GO" id="GO:0005524">
    <property type="term" value="F:ATP binding"/>
    <property type="evidence" value="ECO:0007669"/>
    <property type="project" value="InterPro"/>
</dbReference>
<accession>A0A1Y2BVD2</accession>
<dbReference type="GO" id="GO:0006409">
    <property type="term" value="P:tRNA export from nucleus"/>
    <property type="evidence" value="ECO:0007669"/>
    <property type="project" value="TreeGrafter"/>
</dbReference>
<feature type="domain" description="Protein kinase" evidence="1">
    <location>
        <begin position="12"/>
        <end position="320"/>
    </location>
</feature>
<dbReference type="AlphaFoldDB" id="A0A1Y2BVD2"/>
<dbReference type="GO" id="GO:0005737">
    <property type="term" value="C:cytoplasm"/>
    <property type="evidence" value="ECO:0007669"/>
    <property type="project" value="TreeGrafter"/>
</dbReference>
<evidence type="ECO:0000313" key="3">
    <source>
        <dbReference type="Proteomes" id="UP000193920"/>
    </source>
</evidence>
<dbReference type="STRING" id="1754190.A0A1Y2BVD2"/>
<dbReference type="InterPro" id="IPR011989">
    <property type="entry name" value="ARM-like"/>
</dbReference>
<dbReference type="InterPro" id="IPR051177">
    <property type="entry name" value="CIK-Related_Protein"/>
</dbReference>
<dbReference type="Gene3D" id="1.25.10.10">
    <property type="entry name" value="Leucine-rich Repeat Variant"/>
    <property type="match status" value="1"/>
</dbReference>
<name>A0A1Y2BVD2_9FUNG</name>
<comment type="caution">
    <text evidence="2">The sequence shown here is derived from an EMBL/GenBank/DDBJ whole genome shotgun (WGS) entry which is preliminary data.</text>
</comment>
<dbReference type="InterPro" id="IPR011009">
    <property type="entry name" value="Kinase-like_dom_sf"/>
</dbReference>
<gene>
    <name evidence="2" type="ORF">LY90DRAFT_510851</name>
</gene>
<dbReference type="SUPFAM" id="SSF56112">
    <property type="entry name" value="Protein kinase-like (PK-like)"/>
    <property type="match status" value="1"/>
</dbReference>